<dbReference type="InterPro" id="IPR035994">
    <property type="entry name" value="Nucleoside_phosphorylase_sf"/>
</dbReference>
<accession>A0A9Q0FHG4</accession>
<keyword evidence="3" id="KW-1185">Reference proteome</keyword>
<reference evidence="2" key="1">
    <citation type="submission" date="2022-02" db="EMBL/GenBank/DDBJ databases">
        <authorList>
            <person name="Henning P.M."/>
            <person name="McCubbin A.G."/>
            <person name="Shore J.S."/>
        </authorList>
    </citation>
    <scope>NUCLEOTIDE SEQUENCE</scope>
    <source>
        <strain evidence="2">F60SS</strain>
        <tissue evidence="2">Leaves</tissue>
    </source>
</reference>
<sequence>MYLTCSISIKLFNSQDCVLSSHIFLSRIKDMGYLRVAFVFILALILLNEHPANGAIPSATQKLISKANKKGPYLGLVIPNLFEMNPLLQSPSYKPSDLTIDFSGRRFRFGTIGEKKVILVMTGLGMINSAITTQLLLTNFNIEGVVHYGIAGNANPSLHIGDVVIPQSWAHLALWNWQRYGQGPKNVLPLEANGDYTREFGFIKVANYSVNVEGCSSHDNLLNNICFIYNKFNVSPVEMESAAVALISSQQKVPFIVIRALSDLAGGGDAYSNEADTFISLAATNSIAVVLEFIHLLSSQETWVS</sequence>
<evidence type="ECO:0000313" key="2">
    <source>
        <dbReference type="EMBL" id="KAJ4830765.1"/>
    </source>
</evidence>
<dbReference type="Gene3D" id="3.40.50.1580">
    <property type="entry name" value="Nucleoside phosphorylase domain"/>
    <property type="match status" value="1"/>
</dbReference>
<dbReference type="SUPFAM" id="SSF53167">
    <property type="entry name" value="Purine and uridine phosphorylases"/>
    <property type="match status" value="1"/>
</dbReference>
<proteinExistence type="predicted"/>
<feature type="domain" description="Nucleoside phosphorylase" evidence="1">
    <location>
        <begin position="79"/>
        <end position="171"/>
    </location>
</feature>
<dbReference type="AlphaFoldDB" id="A0A9Q0FHG4"/>
<dbReference type="GO" id="GO:0009116">
    <property type="term" value="P:nucleoside metabolic process"/>
    <property type="evidence" value="ECO:0007669"/>
    <property type="project" value="InterPro"/>
</dbReference>
<dbReference type="PANTHER" id="PTHR21234">
    <property type="entry name" value="PURINE NUCLEOSIDE PHOSPHORYLASE"/>
    <property type="match status" value="1"/>
</dbReference>
<dbReference type="CDD" id="cd09008">
    <property type="entry name" value="MTAN"/>
    <property type="match status" value="1"/>
</dbReference>
<protein>
    <recommendedName>
        <fullName evidence="1">Nucleoside phosphorylase domain-containing protein</fullName>
    </recommendedName>
</protein>
<dbReference type="InterPro" id="IPR000845">
    <property type="entry name" value="Nucleoside_phosphorylase_d"/>
</dbReference>
<reference evidence="2" key="2">
    <citation type="journal article" date="2023" name="Plants (Basel)">
        <title>Annotation of the Turnera subulata (Passifloraceae) Draft Genome Reveals the S-Locus Evolved after the Divergence of Turneroideae from Passifloroideae in a Stepwise Manner.</title>
        <authorList>
            <person name="Henning P.M."/>
            <person name="Roalson E.H."/>
            <person name="Mir W."/>
            <person name="McCubbin A.G."/>
            <person name="Shore J.S."/>
        </authorList>
    </citation>
    <scope>NUCLEOTIDE SEQUENCE</scope>
    <source>
        <strain evidence="2">F60SS</strain>
    </source>
</reference>
<gene>
    <name evidence="2" type="ORF">Tsubulata_020801</name>
</gene>
<dbReference type="OrthoDB" id="1892301at2759"/>
<evidence type="ECO:0000313" key="3">
    <source>
        <dbReference type="Proteomes" id="UP001141552"/>
    </source>
</evidence>
<dbReference type="Pfam" id="PF01048">
    <property type="entry name" value="PNP_UDP_1"/>
    <property type="match status" value="2"/>
</dbReference>
<evidence type="ECO:0000259" key="1">
    <source>
        <dbReference type="Pfam" id="PF01048"/>
    </source>
</evidence>
<dbReference type="EMBL" id="JAKUCV010005542">
    <property type="protein sequence ID" value="KAJ4830765.1"/>
    <property type="molecule type" value="Genomic_DNA"/>
</dbReference>
<dbReference type="PANTHER" id="PTHR21234:SF19">
    <property type="entry name" value="BARK STORAGE PROTEIN B-LIKE"/>
    <property type="match status" value="1"/>
</dbReference>
<organism evidence="2 3">
    <name type="scientific">Turnera subulata</name>
    <dbReference type="NCBI Taxonomy" id="218843"/>
    <lineage>
        <taxon>Eukaryota</taxon>
        <taxon>Viridiplantae</taxon>
        <taxon>Streptophyta</taxon>
        <taxon>Embryophyta</taxon>
        <taxon>Tracheophyta</taxon>
        <taxon>Spermatophyta</taxon>
        <taxon>Magnoliopsida</taxon>
        <taxon>eudicotyledons</taxon>
        <taxon>Gunneridae</taxon>
        <taxon>Pentapetalae</taxon>
        <taxon>rosids</taxon>
        <taxon>fabids</taxon>
        <taxon>Malpighiales</taxon>
        <taxon>Passifloraceae</taxon>
        <taxon>Turnera</taxon>
    </lineage>
</organism>
<dbReference type="GO" id="GO:0003824">
    <property type="term" value="F:catalytic activity"/>
    <property type="evidence" value="ECO:0007669"/>
    <property type="project" value="InterPro"/>
</dbReference>
<dbReference type="Proteomes" id="UP001141552">
    <property type="component" value="Unassembled WGS sequence"/>
</dbReference>
<name>A0A9Q0FHG4_9ROSI</name>
<comment type="caution">
    <text evidence="2">The sequence shown here is derived from an EMBL/GenBank/DDBJ whole genome shotgun (WGS) entry which is preliminary data.</text>
</comment>
<feature type="domain" description="Nucleoside phosphorylase" evidence="1">
    <location>
        <begin position="228"/>
        <end position="294"/>
    </location>
</feature>